<evidence type="ECO:0000256" key="1">
    <source>
        <dbReference type="SAM" id="MobiDB-lite"/>
    </source>
</evidence>
<dbReference type="Proteomes" id="UP000827892">
    <property type="component" value="Chromosome I"/>
</dbReference>
<evidence type="ECO:0000313" key="2">
    <source>
        <dbReference type="EMBL" id="ULU09159.1"/>
    </source>
</evidence>
<gene>
    <name evidence="2" type="ORF">L3Y34_013928</name>
</gene>
<dbReference type="OMA" id="RTVMEDQ"/>
<dbReference type="AlphaFoldDB" id="A0AAE9IWN0"/>
<reference evidence="2 3" key="1">
    <citation type="submission" date="2022-05" db="EMBL/GenBank/DDBJ databases">
        <title>Chromosome-level reference genomes for two strains of Caenorhabditis briggsae: an improved platform for comparative genomics.</title>
        <authorList>
            <person name="Stevens L."/>
            <person name="Andersen E.C."/>
        </authorList>
    </citation>
    <scope>NUCLEOTIDE SEQUENCE [LARGE SCALE GENOMIC DNA]</scope>
    <source>
        <strain evidence="2">QX1410_ONT</strain>
        <tissue evidence="2">Whole-organism</tissue>
    </source>
</reference>
<name>A0AAE9IWN0_CAEBR</name>
<evidence type="ECO:0000313" key="3">
    <source>
        <dbReference type="Proteomes" id="UP000827892"/>
    </source>
</evidence>
<feature type="compositionally biased region" description="Basic residues" evidence="1">
    <location>
        <begin position="30"/>
        <end position="39"/>
    </location>
</feature>
<proteinExistence type="predicted"/>
<sequence>MGNAFSCKQKKKKKTGESPKKPSQANNNNNRRKSKKKPKQIVLDKDRKIIQKDKELYQVVFDAEGFSVHDLALLGQKNSADTCVKQELKPKKMGRVNIIPDIIPFLTQNPAKSPKSNKKATLEESKEEFEITEILDYIDDLYLQLLDPDRTIMDDRRDSTSNTENASSK</sequence>
<feature type="region of interest" description="Disordered" evidence="1">
    <location>
        <begin position="1"/>
        <end position="45"/>
    </location>
</feature>
<dbReference type="EMBL" id="CP090891">
    <property type="protein sequence ID" value="ULU09159.1"/>
    <property type="molecule type" value="Genomic_DNA"/>
</dbReference>
<organism evidence="2 3">
    <name type="scientific">Caenorhabditis briggsae</name>
    <dbReference type="NCBI Taxonomy" id="6238"/>
    <lineage>
        <taxon>Eukaryota</taxon>
        <taxon>Metazoa</taxon>
        <taxon>Ecdysozoa</taxon>
        <taxon>Nematoda</taxon>
        <taxon>Chromadorea</taxon>
        <taxon>Rhabditida</taxon>
        <taxon>Rhabditina</taxon>
        <taxon>Rhabditomorpha</taxon>
        <taxon>Rhabditoidea</taxon>
        <taxon>Rhabditidae</taxon>
        <taxon>Peloderinae</taxon>
        <taxon>Caenorhabditis</taxon>
    </lineage>
</organism>
<accession>A0AAE9IWN0</accession>
<protein>
    <submittedName>
        <fullName evidence="2">Uncharacterized protein</fullName>
    </submittedName>
</protein>